<feature type="domain" description="ABC transmembrane type-2" evidence="7">
    <location>
        <begin position="45"/>
        <end position="279"/>
    </location>
</feature>
<organism evidence="8">
    <name type="scientific">Streptomyces sp. MJ635-86F5</name>
    <dbReference type="NCBI Taxonomy" id="1321967"/>
    <lineage>
        <taxon>Bacteria</taxon>
        <taxon>Bacillati</taxon>
        <taxon>Actinomycetota</taxon>
        <taxon>Actinomycetes</taxon>
        <taxon>Kitasatosporales</taxon>
        <taxon>Streptomycetaceae</taxon>
        <taxon>Streptomyces</taxon>
    </lineage>
</organism>
<evidence type="ECO:0000256" key="6">
    <source>
        <dbReference type="RuleBase" id="RU361157"/>
    </source>
</evidence>
<dbReference type="PROSITE" id="PS51012">
    <property type="entry name" value="ABC_TM2"/>
    <property type="match status" value="1"/>
</dbReference>
<keyword evidence="3 6" id="KW-1133">Transmembrane helix</keyword>
<feature type="transmembrane region" description="Helical" evidence="6">
    <location>
        <begin position="44"/>
        <end position="65"/>
    </location>
</feature>
<evidence type="ECO:0000313" key="8">
    <source>
        <dbReference type="EMBL" id="BAO66522.1"/>
    </source>
</evidence>
<dbReference type="AlphaFoldDB" id="X5IYY9"/>
<dbReference type="EMBL" id="AB818354">
    <property type="protein sequence ID" value="BAO66522.1"/>
    <property type="molecule type" value="Genomic_DNA"/>
</dbReference>
<feature type="transmembrane region" description="Helical" evidence="6">
    <location>
        <begin position="163"/>
        <end position="185"/>
    </location>
</feature>
<keyword evidence="6" id="KW-1003">Cell membrane</keyword>
<comment type="subcellular location">
    <subcellularLocation>
        <location evidence="6">Cell membrane</location>
        <topology evidence="6">Multi-pass membrane protein</topology>
    </subcellularLocation>
    <subcellularLocation>
        <location evidence="1">Membrane</location>
        <topology evidence="1">Multi-pass membrane protein</topology>
    </subcellularLocation>
</comment>
<gene>
    <name evidence="8" type="primary">cmiR4</name>
</gene>
<feature type="transmembrane region" description="Helical" evidence="6">
    <location>
        <begin position="255"/>
        <end position="276"/>
    </location>
</feature>
<dbReference type="InterPro" id="IPR051784">
    <property type="entry name" value="Nod_factor_ABC_transporter"/>
</dbReference>
<comment type="similarity">
    <text evidence="6">Belongs to the ABC-2 integral membrane protein family.</text>
</comment>
<evidence type="ECO:0000256" key="3">
    <source>
        <dbReference type="ARBA" id="ARBA00022989"/>
    </source>
</evidence>
<feature type="transmembrane region" description="Helical" evidence="6">
    <location>
        <begin position="192"/>
        <end position="210"/>
    </location>
</feature>
<dbReference type="GO" id="GO:0046677">
    <property type="term" value="P:response to antibiotic"/>
    <property type="evidence" value="ECO:0007669"/>
    <property type="project" value="UniProtKB-KW"/>
</dbReference>
<evidence type="ECO:0000256" key="4">
    <source>
        <dbReference type="ARBA" id="ARBA00023136"/>
    </source>
</evidence>
<feature type="transmembrane region" description="Helical" evidence="6">
    <location>
        <begin position="77"/>
        <end position="95"/>
    </location>
</feature>
<evidence type="ECO:0000256" key="2">
    <source>
        <dbReference type="ARBA" id="ARBA00022692"/>
    </source>
</evidence>
<evidence type="ECO:0000256" key="5">
    <source>
        <dbReference type="ARBA" id="ARBA00023251"/>
    </source>
</evidence>
<dbReference type="InterPro" id="IPR013525">
    <property type="entry name" value="ABC2_TM"/>
</dbReference>
<keyword evidence="4 6" id="KW-0472">Membrane</keyword>
<proteinExistence type="inferred from homology"/>
<evidence type="ECO:0000256" key="1">
    <source>
        <dbReference type="ARBA" id="ARBA00004141"/>
    </source>
</evidence>
<keyword evidence="5" id="KW-0046">Antibiotic resistance</keyword>
<accession>X5IYY9</accession>
<dbReference type="GO" id="GO:0140359">
    <property type="term" value="F:ABC-type transporter activity"/>
    <property type="evidence" value="ECO:0007669"/>
    <property type="project" value="InterPro"/>
</dbReference>
<keyword evidence="6" id="KW-0813">Transport</keyword>
<dbReference type="PANTHER" id="PTHR43229:SF2">
    <property type="entry name" value="NODULATION PROTEIN J"/>
    <property type="match status" value="1"/>
</dbReference>
<dbReference type="Pfam" id="PF01061">
    <property type="entry name" value="ABC2_membrane"/>
    <property type="match status" value="1"/>
</dbReference>
<dbReference type="PIRSF" id="PIRSF006648">
    <property type="entry name" value="DrrB"/>
    <property type="match status" value="1"/>
</dbReference>
<feature type="transmembrane region" description="Helical" evidence="6">
    <location>
        <begin position="132"/>
        <end position="151"/>
    </location>
</feature>
<dbReference type="PANTHER" id="PTHR43229">
    <property type="entry name" value="NODULATION PROTEIN J"/>
    <property type="match status" value="1"/>
</dbReference>
<reference evidence="8" key="1">
    <citation type="journal article" date="2013" name="ChemBioChem">
        <title>A unique amino transfer mechanism for constructing the ?-amino fatty acid starter unit in the biosynthesis of the macrolactam antibiotic cremimycin.</title>
        <authorList>
            <person name="Amagai K."/>
            <person name="Takaku R."/>
            <person name="Kudo F."/>
            <person name="Eguchi T."/>
        </authorList>
    </citation>
    <scope>NUCLEOTIDE SEQUENCE</scope>
    <source>
        <strain evidence="8">MJ635-86F5</strain>
    </source>
</reference>
<dbReference type="InterPro" id="IPR000412">
    <property type="entry name" value="ABC_2_transport"/>
</dbReference>
<dbReference type="InterPro" id="IPR047817">
    <property type="entry name" value="ABC2_TM_bact-type"/>
</dbReference>
<protein>
    <recommendedName>
        <fullName evidence="6">Transport permease protein</fullName>
    </recommendedName>
</protein>
<dbReference type="GO" id="GO:0043190">
    <property type="term" value="C:ATP-binding cassette (ABC) transporter complex"/>
    <property type="evidence" value="ECO:0007669"/>
    <property type="project" value="InterPro"/>
</dbReference>
<evidence type="ECO:0000259" key="7">
    <source>
        <dbReference type="PROSITE" id="PS51012"/>
    </source>
</evidence>
<sequence length="281" mass="30190">MSMTAPRALVHGADAYVRRSRTRKALSDTLVLTRRNLTHAVRQPAELVIALMVPVMLLLLFGYAFNGAMQVPDNGNYREFLVAGIFVMVMTYGIAGAAQGMAKDTEEAVFGRFRSMPMSPSALLVSRMISEMARAVVETAVVAGIGLLMGWRWHGSTAETLEAFGLLLLLRLALVWVGLVLGLLVPAILVTAIVYPLALPLTFISSMFVAPSSMTGWLGTAAEWNPLSSVVNAARELFGNPGVGGNSWIAEHAELMAVVWPLALIALLIPFAARLLRKSAG</sequence>
<name>X5IYY9_9ACTN</name>
<keyword evidence="2 6" id="KW-0812">Transmembrane</keyword>